<feature type="compositionally biased region" description="Basic residues" evidence="1">
    <location>
        <begin position="130"/>
        <end position="140"/>
    </location>
</feature>
<dbReference type="RefSeq" id="XP_060279192.1">
    <property type="nucleotide sequence ID" value="XM_060430255.1"/>
</dbReference>
<accession>A0AAJ0BTS4</accession>
<dbReference type="AlphaFoldDB" id="A0AAJ0BTS4"/>
<gene>
    <name evidence="3" type="ORF">QBC33DRAFT_563190</name>
</gene>
<feature type="transmembrane region" description="Helical" evidence="2">
    <location>
        <begin position="12"/>
        <end position="32"/>
    </location>
</feature>
<reference evidence="3" key="1">
    <citation type="submission" date="2023-06" db="EMBL/GenBank/DDBJ databases">
        <title>Genome-scale phylogeny and comparative genomics of the fungal order Sordariales.</title>
        <authorList>
            <consortium name="Lawrence Berkeley National Laboratory"/>
            <person name="Hensen N."/>
            <person name="Bonometti L."/>
            <person name="Westerberg I."/>
            <person name="Brannstrom I.O."/>
            <person name="Guillou S."/>
            <person name="Cros-Aarteil S."/>
            <person name="Calhoun S."/>
            <person name="Haridas S."/>
            <person name="Kuo A."/>
            <person name="Mondo S."/>
            <person name="Pangilinan J."/>
            <person name="Riley R."/>
            <person name="Labutti K."/>
            <person name="Andreopoulos B."/>
            <person name="Lipzen A."/>
            <person name="Chen C."/>
            <person name="Yanf M."/>
            <person name="Daum C."/>
            <person name="Ng V."/>
            <person name="Clum A."/>
            <person name="Steindorff A."/>
            <person name="Ohm R."/>
            <person name="Martin F."/>
            <person name="Silar P."/>
            <person name="Natvig D."/>
            <person name="Lalanne C."/>
            <person name="Gautier V."/>
            <person name="Ament-Velasquez S.L."/>
            <person name="Kruys A."/>
            <person name="Hutchinson M.I."/>
            <person name="Powell A.J."/>
            <person name="Barry K."/>
            <person name="Miller A.N."/>
            <person name="Grigoriev I.V."/>
            <person name="Debuchy R."/>
            <person name="Gladieux P."/>
            <person name="Thoren M.H."/>
            <person name="Johannesson H."/>
        </authorList>
    </citation>
    <scope>NUCLEOTIDE SEQUENCE</scope>
    <source>
        <strain evidence="3">8032-3</strain>
    </source>
</reference>
<keyword evidence="2" id="KW-0472">Membrane</keyword>
<comment type="caution">
    <text evidence="3">The sequence shown here is derived from an EMBL/GenBank/DDBJ whole genome shotgun (WGS) entry which is preliminary data.</text>
</comment>
<feature type="compositionally biased region" description="Basic and acidic residues" evidence="1">
    <location>
        <begin position="142"/>
        <end position="154"/>
    </location>
</feature>
<evidence type="ECO:0000313" key="4">
    <source>
        <dbReference type="Proteomes" id="UP001244011"/>
    </source>
</evidence>
<dbReference type="GeneID" id="85313442"/>
<evidence type="ECO:0000256" key="1">
    <source>
        <dbReference type="SAM" id="MobiDB-lite"/>
    </source>
</evidence>
<sequence length="228" mass="25090">MAEHHETPQFVIWLLVGGFAAFSIGVMARDIYCKWRQTESGVKFLNWCVSAKDSTQAFLDWRNISTCFRRRSRSPEPDAEKGEASVEMGDVSAEMGETPKGNGGVVAPMPMPMPAPKALDRNSTPTTNKKTGHGARHFNKVRSADDAAARDPTRTRPLLPPLLGVSTSRPPRIPRLEFEDHGTGYLAPPPSPSSDAQEGWKKAELRGKCSRGIRAAHLRDSRSSLRGR</sequence>
<dbReference type="EMBL" id="MU839031">
    <property type="protein sequence ID" value="KAK1762979.1"/>
    <property type="molecule type" value="Genomic_DNA"/>
</dbReference>
<feature type="region of interest" description="Disordered" evidence="1">
    <location>
        <begin position="71"/>
        <end position="228"/>
    </location>
</feature>
<feature type="compositionally biased region" description="Basic and acidic residues" evidence="1">
    <location>
        <begin position="217"/>
        <end position="228"/>
    </location>
</feature>
<name>A0AAJ0BTS4_9PEZI</name>
<evidence type="ECO:0000313" key="3">
    <source>
        <dbReference type="EMBL" id="KAK1762979.1"/>
    </source>
</evidence>
<keyword evidence="2" id="KW-1133">Transmembrane helix</keyword>
<protein>
    <submittedName>
        <fullName evidence="3">Uncharacterized protein</fullName>
    </submittedName>
</protein>
<feature type="compositionally biased region" description="Basic and acidic residues" evidence="1">
    <location>
        <begin position="73"/>
        <end position="84"/>
    </location>
</feature>
<keyword evidence="2" id="KW-0812">Transmembrane</keyword>
<evidence type="ECO:0000256" key="2">
    <source>
        <dbReference type="SAM" id="Phobius"/>
    </source>
</evidence>
<feature type="compositionally biased region" description="Basic and acidic residues" evidence="1">
    <location>
        <begin position="198"/>
        <end position="207"/>
    </location>
</feature>
<keyword evidence="4" id="KW-1185">Reference proteome</keyword>
<organism evidence="3 4">
    <name type="scientific">Phialemonium atrogriseum</name>
    <dbReference type="NCBI Taxonomy" id="1093897"/>
    <lineage>
        <taxon>Eukaryota</taxon>
        <taxon>Fungi</taxon>
        <taxon>Dikarya</taxon>
        <taxon>Ascomycota</taxon>
        <taxon>Pezizomycotina</taxon>
        <taxon>Sordariomycetes</taxon>
        <taxon>Sordariomycetidae</taxon>
        <taxon>Cephalothecales</taxon>
        <taxon>Cephalothecaceae</taxon>
        <taxon>Phialemonium</taxon>
    </lineage>
</organism>
<dbReference type="Proteomes" id="UP001244011">
    <property type="component" value="Unassembled WGS sequence"/>
</dbReference>
<proteinExistence type="predicted"/>